<dbReference type="AlphaFoldDB" id="A0A9X1KV46"/>
<dbReference type="EMBL" id="JAIXNE010000001">
    <property type="protein sequence ID" value="MCA6074313.1"/>
    <property type="molecule type" value="Genomic_DNA"/>
</dbReference>
<comment type="caution">
    <text evidence="1">The sequence shown here is derived from an EMBL/GenBank/DDBJ whole genome shotgun (WGS) entry which is preliminary data.</text>
</comment>
<protein>
    <submittedName>
        <fullName evidence="1">Uncharacterized protein</fullName>
    </submittedName>
</protein>
<keyword evidence="2" id="KW-1185">Reference proteome</keyword>
<sequence>MTSAGNKLPPKINEYIHRHFREDFLFKVQSVRRIGEHVRYSIDVAKDEHIYHLKFDEKGWLLKKEVEEAFPADDYDDPHAGDSAQDYIFR</sequence>
<accession>A0A9X1KV46</accession>
<evidence type="ECO:0000313" key="1">
    <source>
        <dbReference type="EMBL" id="MCA6074313.1"/>
    </source>
</evidence>
<dbReference type="Proteomes" id="UP001139409">
    <property type="component" value="Unassembled WGS sequence"/>
</dbReference>
<dbReference type="RefSeq" id="WP_225697408.1">
    <property type="nucleotide sequence ID" value="NZ_JAIXNE010000001.1"/>
</dbReference>
<organism evidence="1 2">
    <name type="scientific">Fulvivirga sedimenti</name>
    <dbReference type="NCBI Taxonomy" id="2879465"/>
    <lineage>
        <taxon>Bacteria</taxon>
        <taxon>Pseudomonadati</taxon>
        <taxon>Bacteroidota</taxon>
        <taxon>Cytophagia</taxon>
        <taxon>Cytophagales</taxon>
        <taxon>Fulvivirgaceae</taxon>
        <taxon>Fulvivirga</taxon>
    </lineage>
</organism>
<name>A0A9X1KV46_9BACT</name>
<gene>
    <name evidence="1" type="ORF">LDX50_05505</name>
</gene>
<reference evidence="1" key="1">
    <citation type="submission" date="2021-09" db="EMBL/GenBank/DDBJ databases">
        <title>Fulvivirga sp. isolated from coastal sediment.</title>
        <authorList>
            <person name="Yu H."/>
        </authorList>
    </citation>
    <scope>NUCLEOTIDE SEQUENCE</scope>
    <source>
        <strain evidence="1">1062</strain>
    </source>
</reference>
<evidence type="ECO:0000313" key="2">
    <source>
        <dbReference type="Proteomes" id="UP001139409"/>
    </source>
</evidence>
<proteinExistence type="predicted"/>